<keyword evidence="3" id="KW-1185">Reference proteome</keyword>
<dbReference type="InterPro" id="IPR029982">
    <property type="entry name" value="Kptn"/>
</dbReference>
<dbReference type="GeneID" id="119741919"/>
<dbReference type="GO" id="GO:0034198">
    <property type="term" value="P:cellular response to amino acid starvation"/>
    <property type="evidence" value="ECO:0007669"/>
    <property type="project" value="TreeGrafter"/>
</dbReference>
<name>A0A914BCM3_PATMI</name>
<dbReference type="GO" id="GO:0015629">
    <property type="term" value="C:actin cytoskeleton"/>
    <property type="evidence" value="ECO:0007669"/>
    <property type="project" value="InterPro"/>
</dbReference>
<reference evidence="2" key="1">
    <citation type="submission" date="2022-11" db="UniProtKB">
        <authorList>
            <consortium name="EnsemblMetazoa"/>
        </authorList>
    </citation>
    <scope>IDENTIFICATION</scope>
</reference>
<dbReference type="EnsemblMetazoa" id="XM_038217871.1">
    <property type="protein sequence ID" value="XP_038073799.1"/>
    <property type="gene ID" value="LOC119741919"/>
</dbReference>
<proteinExistence type="predicted"/>
<evidence type="ECO:0000313" key="3">
    <source>
        <dbReference type="Proteomes" id="UP000887568"/>
    </source>
</evidence>
<evidence type="ECO:0000313" key="2">
    <source>
        <dbReference type="EnsemblMetazoa" id="XP_038073799.1"/>
    </source>
</evidence>
<dbReference type="AlphaFoldDB" id="A0A914BCM3"/>
<dbReference type="GO" id="GO:0051015">
    <property type="term" value="F:actin filament binding"/>
    <property type="evidence" value="ECO:0007669"/>
    <property type="project" value="TreeGrafter"/>
</dbReference>
<organism evidence="2 3">
    <name type="scientific">Patiria miniata</name>
    <name type="common">Bat star</name>
    <name type="synonym">Asterina miniata</name>
    <dbReference type="NCBI Taxonomy" id="46514"/>
    <lineage>
        <taxon>Eukaryota</taxon>
        <taxon>Metazoa</taxon>
        <taxon>Echinodermata</taxon>
        <taxon>Eleutherozoa</taxon>
        <taxon>Asterozoa</taxon>
        <taxon>Asteroidea</taxon>
        <taxon>Valvatacea</taxon>
        <taxon>Valvatida</taxon>
        <taxon>Asterinidae</taxon>
        <taxon>Patiria</taxon>
    </lineage>
</organism>
<dbReference type="CTD" id="11133"/>
<protein>
    <recommendedName>
        <fullName evidence="4">KICSTOR complex protein kaptin</fullName>
    </recommendedName>
</protein>
<dbReference type="Proteomes" id="UP000887568">
    <property type="component" value="Unplaced"/>
</dbReference>
<dbReference type="OrthoDB" id="10267127at2759"/>
<dbReference type="OMA" id="REDIHQT"/>
<evidence type="ECO:0008006" key="4">
    <source>
        <dbReference type="Google" id="ProtNLM"/>
    </source>
</evidence>
<feature type="region of interest" description="Disordered" evidence="1">
    <location>
        <begin position="370"/>
        <end position="419"/>
    </location>
</feature>
<dbReference type="PANTHER" id="PTHR15435:SF2">
    <property type="entry name" value="KICSTOR COMPLEX PROTEIN KAPTIN"/>
    <property type="match status" value="1"/>
</dbReference>
<evidence type="ECO:0000256" key="1">
    <source>
        <dbReference type="SAM" id="MobiDB-lite"/>
    </source>
</evidence>
<feature type="compositionally biased region" description="Basic and acidic residues" evidence="1">
    <location>
        <begin position="370"/>
        <end position="395"/>
    </location>
</feature>
<dbReference type="RefSeq" id="XP_038073799.1">
    <property type="nucleotide sequence ID" value="XM_038217871.1"/>
</dbReference>
<dbReference type="GO" id="GO:1904262">
    <property type="term" value="P:negative regulation of TORC1 signaling"/>
    <property type="evidence" value="ECO:0007669"/>
    <property type="project" value="TreeGrafter"/>
</dbReference>
<accession>A0A914BCM3</accession>
<sequence>MSLSCCFWEAHFACLSNQSNVYGLTSFRLPDGGSKVLVAPLKDNVLCLEYVKDRGNLKPVARDVQFIYSNPDDAELASISAFTKQPESSGLVVGITFTKDDGSDSPSHYFNIYYPWEKDADFNLDRDSQYYNIEHLLDFIPYYLCHTDIIQDGQRDTVFLLTGGDSKVHLYKEDKESSSRFSEHPIEDLFPEFEDLPSIALWLHCQLLPNDMRLTVVGCQNGYIRLSLVSCHADYAEILKTWEIQHDSAITCVKLFKTHTPVKTPSFLPVGEEKNGDGYDGNGTHSPGEEEWHLLVTSALEVAVVYRNVVCNGLQRQLVLPDSDCYDCTLCACVADVDWDAQNEILIGTYGQELLCYKYFSTGNKKTKMKESEKAEISEGKTKGKESAPETRLEMEDQEGTQEDTMGSTETEGREPDLAECQEDDVDCEGGEDCPGEYRLVWQRSFAHPLIAMKYVDLMSDGLYELILLSLKGVHILQHDLEEATHICEERLGTVPTPSSSSADAR</sequence>
<dbReference type="GO" id="GO:0007015">
    <property type="term" value="P:actin filament organization"/>
    <property type="evidence" value="ECO:0007669"/>
    <property type="project" value="InterPro"/>
</dbReference>
<dbReference type="GO" id="GO:0030027">
    <property type="term" value="C:lamellipodium"/>
    <property type="evidence" value="ECO:0007669"/>
    <property type="project" value="TreeGrafter"/>
</dbReference>
<dbReference type="PANTHER" id="PTHR15435">
    <property type="entry name" value="KICSTOR COMPLEX PROTEIN KAPTIN"/>
    <property type="match status" value="1"/>
</dbReference>